<comment type="catalytic activity">
    <reaction evidence="7">
        <text>2 superoxide + 2 H(+) = H2O2 + O2</text>
        <dbReference type="Rhea" id="RHEA:20696"/>
        <dbReference type="ChEBI" id="CHEBI:15378"/>
        <dbReference type="ChEBI" id="CHEBI:15379"/>
        <dbReference type="ChEBI" id="CHEBI:16240"/>
        <dbReference type="ChEBI" id="CHEBI:18421"/>
        <dbReference type="EC" id="1.15.1.1"/>
    </reaction>
</comment>
<dbReference type="EMBL" id="PDNA01000382">
    <property type="protein sequence ID" value="PGG96075.1"/>
    <property type="molecule type" value="Genomic_DNA"/>
</dbReference>
<comment type="subcellular location">
    <subcellularLocation>
        <location evidence="1">Cell envelope</location>
    </subcellularLocation>
    <subcellularLocation>
        <location evidence="2">Secreted</location>
    </subcellularLocation>
</comment>
<keyword evidence="11" id="KW-1185">Reference proteome</keyword>
<protein>
    <recommendedName>
        <fullName evidence="4">superoxide dismutase</fullName>
        <ecNumber evidence="4">1.15.1.1</ecNumber>
    </recommendedName>
</protein>
<name>A0A2B7WH55_POLH7</name>
<dbReference type="GO" id="GO:0005576">
    <property type="term" value="C:extracellular region"/>
    <property type="evidence" value="ECO:0007669"/>
    <property type="project" value="UniProtKB-SubCell"/>
</dbReference>
<evidence type="ECO:0000256" key="8">
    <source>
        <dbReference type="SAM" id="MobiDB-lite"/>
    </source>
</evidence>
<dbReference type="FunFam" id="2.60.40.200:FF:000007">
    <property type="entry name" value="Cell surface Cu-only superoxide dismutase 5"/>
    <property type="match status" value="1"/>
</dbReference>
<reference evidence="10 11" key="1">
    <citation type="submission" date="2017-10" db="EMBL/GenBank/DDBJ databases">
        <title>Comparative genomics in systemic dimorphic fungi from Ajellomycetaceae.</title>
        <authorList>
            <person name="Munoz J.F."/>
            <person name="Mcewen J.G."/>
            <person name="Clay O.K."/>
            <person name="Cuomo C.A."/>
        </authorList>
    </citation>
    <scope>NUCLEOTIDE SEQUENCE [LARGE SCALE GENOMIC DNA]</scope>
    <source>
        <strain evidence="10 11">UAMH7299</strain>
    </source>
</reference>
<dbReference type="PANTHER" id="PTHR20910:SF1">
    <property type="entry name" value="SUPEROXIDE DISMUTASE COPPER_ZINC BINDING DOMAIN-CONTAINING PROTEIN"/>
    <property type="match status" value="1"/>
</dbReference>
<dbReference type="OrthoDB" id="159229at2759"/>
<organism evidence="10 11">
    <name type="scientific">Polytolypa hystricis (strain UAMH7299)</name>
    <dbReference type="NCBI Taxonomy" id="1447883"/>
    <lineage>
        <taxon>Eukaryota</taxon>
        <taxon>Fungi</taxon>
        <taxon>Dikarya</taxon>
        <taxon>Ascomycota</taxon>
        <taxon>Pezizomycotina</taxon>
        <taxon>Eurotiomycetes</taxon>
        <taxon>Eurotiomycetidae</taxon>
        <taxon>Onygenales</taxon>
        <taxon>Onygenales incertae sedis</taxon>
        <taxon>Polytolypa</taxon>
    </lineage>
</organism>
<accession>A0A2B7WH55</accession>
<evidence type="ECO:0000256" key="7">
    <source>
        <dbReference type="ARBA" id="ARBA00049204"/>
    </source>
</evidence>
<proteinExistence type="inferred from homology"/>
<keyword evidence="5" id="KW-0964">Secreted</keyword>
<evidence type="ECO:0000313" key="10">
    <source>
        <dbReference type="EMBL" id="PGG96075.1"/>
    </source>
</evidence>
<evidence type="ECO:0000256" key="3">
    <source>
        <dbReference type="ARBA" id="ARBA00010457"/>
    </source>
</evidence>
<dbReference type="SUPFAM" id="SSF49329">
    <property type="entry name" value="Cu,Zn superoxide dismutase-like"/>
    <property type="match status" value="1"/>
</dbReference>
<comment type="similarity">
    <text evidence="3">Belongs to the Cu-Zn superoxide dismutase family.</text>
</comment>
<dbReference type="GO" id="GO:0004784">
    <property type="term" value="F:superoxide dismutase activity"/>
    <property type="evidence" value="ECO:0007669"/>
    <property type="project" value="UniProtKB-EC"/>
</dbReference>
<feature type="chain" id="PRO_5013264976" description="superoxide dismutase" evidence="9">
    <location>
        <begin position="20"/>
        <end position="245"/>
    </location>
</feature>
<dbReference type="InterPro" id="IPR036423">
    <property type="entry name" value="SOD-like_Cu/Zn_dom_sf"/>
</dbReference>
<dbReference type="STRING" id="1447883.A0A2B7WH55"/>
<evidence type="ECO:0000256" key="6">
    <source>
        <dbReference type="ARBA" id="ARBA00022862"/>
    </source>
</evidence>
<dbReference type="AlphaFoldDB" id="A0A2B7WH55"/>
<evidence type="ECO:0000256" key="2">
    <source>
        <dbReference type="ARBA" id="ARBA00004613"/>
    </source>
</evidence>
<comment type="caution">
    <text evidence="10">The sequence shown here is derived from an EMBL/GenBank/DDBJ whole genome shotgun (WGS) entry which is preliminary data.</text>
</comment>
<dbReference type="Proteomes" id="UP000224634">
    <property type="component" value="Unassembled WGS sequence"/>
</dbReference>
<dbReference type="GO" id="GO:0046872">
    <property type="term" value="F:metal ion binding"/>
    <property type="evidence" value="ECO:0007669"/>
    <property type="project" value="InterPro"/>
</dbReference>
<keyword evidence="9" id="KW-0732">Signal</keyword>
<sequence>MRATTLLACSLASIGLSVAEVKEAPMAHGGPAGVVYKATLLDKSSTTVRGYISGTVGKEGHGVDFKLDFSGFPDEEEFGPFSYHIHDQPVSEDGNCTVTLAHLDPFVRGETPPCDPEEPATCQIGDLSGKFGAIKDVADGKHFVQSYHDMYVTTLEGPAAFFGNRSVVVHSNDKTRINCANFELVKSNTTTVLPTGGAKHPTGTGDHAHPTATPTTTSPPFDGGAIRAGAFSGAAVLAGLAAFFL</sequence>
<evidence type="ECO:0000313" key="11">
    <source>
        <dbReference type="Proteomes" id="UP000224634"/>
    </source>
</evidence>
<dbReference type="EC" id="1.15.1.1" evidence="4"/>
<evidence type="ECO:0000256" key="4">
    <source>
        <dbReference type="ARBA" id="ARBA00012682"/>
    </source>
</evidence>
<dbReference type="Gene3D" id="2.60.40.200">
    <property type="entry name" value="Superoxide dismutase, copper/zinc binding domain"/>
    <property type="match status" value="1"/>
</dbReference>
<feature type="signal peptide" evidence="9">
    <location>
        <begin position="1"/>
        <end position="19"/>
    </location>
</feature>
<gene>
    <name evidence="10" type="ORF">AJ80_09877</name>
</gene>
<keyword evidence="6" id="KW-0049">Antioxidant</keyword>
<dbReference type="PANTHER" id="PTHR20910">
    <property type="entry name" value="AGAP001623-PA"/>
    <property type="match status" value="1"/>
</dbReference>
<feature type="region of interest" description="Disordered" evidence="8">
    <location>
        <begin position="193"/>
        <end position="217"/>
    </location>
</feature>
<evidence type="ECO:0000256" key="9">
    <source>
        <dbReference type="SAM" id="SignalP"/>
    </source>
</evidence>
<evidence type="ECO:0000256" key="1">
    <source>
        <dbReference type="ARBA" id="ARBA00004196"/>
    </source>
</evidence>
<dbReference type="InterPro" id="IPR053257">
    <property type="entry name" value="Cu-only_SOD"/>
</dbReference>
<evidence type="ECO:0000256" key="5">
    <source>
        <dbReference type="ARBA" id="ARBA00022525"/>
    </source>
</evidence>